<dbReference type="InterPro" id="IPR039261">
    <property type="entry name" value="FNR_nucleotide-bd"/>
</dbReference>
<dbReference type="CDD" id="cd06197">
    <property type="entry name" value="FNR_like_2"/>
    <property type="match status" value="1"/>
</dbReference>
<dbReference type="KEGG" id="tmn:UCRPA7_4732"/>
<feature type="domain" description="FAD-binding FR-type" evidence="2">
    <location>
        <begin position="368"/>
        <end position="497"/>
    </location>
</feature>
<evidence type="ECO:0000313" key="4">
    <source>
        <dbReference type="Proteomes" id="UP000014074"/>
    </source>
</evidence>
<dbReference type="Proteomes" id="UP000014074">
    <property type="component" value="Unassembled WGS sequence"/>
</dbReference>
<dbReference type="PANTHER" id="PTHR42815:SF2">
    <property type="entry name" value="FAD-BINDING, PUTATIVE (AFU_ORTHOLOGUE AFUA_6G07600)-RELATED"/>
    <property type="match status" value="1"/>
</dbReference>
<evidence type="ECO:0000256" key="1">
    <source>
        <dbReference type="SAM" id="MobiDB-lite"/>
    </source>
</evidence>
<name>R8BKQ0_PHAM7</name>
<dbReference type="Gene3D" id="3.40.50.80">
    <property type="entry name" value="Nucleotide-binding domain of ferredoxin-NADP reductase (FNR) module"/>
    <property type="match status" value="1"/>
</dbReference>
<dbReference type="OrthoDB" id="436496at2759"/>
<accession>R8BKQ0</accession>
<sequence length="635" mass="69096">MPTLHEHVPGGWHEGEQFMHRLLHSSRQGNPTSYGLPAHYAYRVQVSALVAFGTLDSQGRPWTTVWGGERGFARAIAQNVLGVQTLVDRRFDPVVEAFFGGKEDGEMVRPLREGDDAQVMAGLSIDLSTRDRVKLAGRMIAGAVQVNGSEETTSGDEKERKEEQKGAAEVQLAMMVQESLGNCPKYLNKKEIRPHVPSPSLVSDTLPLPMEAMKLLARADLFFLSSTSGETMDTNHRGGPPGFVRVVSNSASDGVVLVYPEYSGNQLYQTLGNLHVRPLVGLVVPDFASGDALYLTGETSVLVGRDAAALLPHSKLAVKITVTAARFVRDSLPFRGDVVDYSPYNPPVRRLASEQAALVAPSAEAASGPPATATLVKREVLTPSIARFTFKLRPSRPGALKQWKPGQHITLDFSEELDMGWSHMRDDDPKSLNDDFVRTFTVSNAPGVGADVRDGAELEITARKNGPATALLWRHNLRVPLELPVFGFGGEEAFRLPTGSTKDGKEAVFIAGGVGITPVLAQASGIVEGGSPLTVLWSLRAEDLPLAVDTFKRLPGLAGRVRLFVTGRIEEKGHQASESLEAMGATIVKRRILKTDVIEGSGKRRKYYLCTAPEMLKVLTSWLEGEEVIWESFEY</sequence>
<evidence type="ECO:0000313" key="3">
    <source>
        <dbReference type="EMBL" id="EON99787.1"/>
    </source>
</evidence>
<dbReference type="SUPFAM" id="SSF52343">
    <property type="entry name" value="Ferredoxin reductase-like, C-terminal NADP-linked domain"/>
    <property type="match status" value="1"/>
</dbReference>
<dbReference type="AlphaFoldDB" id="R8BKQ0"/>
<protein>
    <submittedName>
        <fullName evidence="3">Putative oxidoreductase fad-binding domain-containing protein</fullName>
    </submittedName>
</protein>
<dbReference type="InterPro" id="IPR017938">
    <property type="entry name" value="Riboflavin_synthase-like_b-brl"/>
</dbReference>
<dbReference type="GO" id="GO:0016491">
    <property type="term" value="F:oxidoreductase activity"/>
    <property type="evidence" value="ECO:0007669"/>
    <property type="project" value="InterPro"/>
</dbReference>
<proteinExistence type="predicted"/>
<dbReference type="EMBL" id="KB933129">
    <property type="protein sequence ID" value="EON99787.1"/>
    <property type="molecule type" value="Genomic_DNA"/>
</dbReference>
<feature type="compositionally biased region" description="Basic and acidic residues" evidence="1">
    <location>
        <begin position="155"/>
        <end position="165"/>
    </location>
</feature>
<evidence type="ECO:0000259" key="2">
    <source>
        <dbReference type="PROSITE" id="PS51384"/>
    </source>
</evidence>
<dbReference type="RefSeq" id="XP_007915474.1">
    <property type="nucleotide sequence ID" value="XM_007917283.1"/>
</dbReference>
<gene>
    <name evidence="3" type="ORF">UCRPA7_4732</name>
</gene>
<organism evidence="3 4">
    <name type="scientific">Phaeoacremonium minimum (strain UCR-PA7)</name>
    <name type="common">Esca disease fungus</name>
    <name type="synonym">Togninia minima</name>
    <dbReference type="NCBI Taxonomy" id="1286976"/>
    <lineage>
        <taxon>Eukaryota</taxon>
        <taxon>Fungi</taxon>
        <taxon>Dikarya</taxon>
        <taxon>Ascomycota</taxon>
        <taxon>Pezizomycotina</taxon>
        <taxon>Sordariomycetes</taxon>
        <taxon>Sordariomycetidae</taxon>
        <taxon>Togniniales</taxon>
        <taxon>Togniniaceae</taxon>
        <taxon>Phaeoacremonium</taxon>
    </lineage>
</organism>
<feature type="region of interest" description="Disordered" evidence="1">
    <location>
        <begin position="146"/>
        <end position="165"/>
    </location>
</feature>
<dbReference type="SUPFAM" id="SSF63380">
    <property type="entry name" value="Riboflavin synthase domain-like"/>
    <property type="match status" value="1"/>
</dbReference>
<dbReference type="InterPro" id="IPR017927">
    <property type="entry name" value="FAD-bd_FR_type"/>
</dbReference>
<dbReference type="Gene3D" id="2.30.110.10">
    <property type="entry name" value="Electron Transport, Fmn-binding Protein, Chain A"/>
    <property type="match status" value="1"/>
</dbReference>
<dbReference type="PANTHER" id="PTHR42815">
    <property type="entry name" value="FAD-BINDING, PUTATIVE (AFU_ORTHOLOGUE AFUA_6G07600)-RELATED"/>
    <property type="match status" value="1"/>
</dbReference>
<dbReference type="eggNOG" id="ENOG502QV2C">
    <property type="taxonomic scope" value="Eukaryota"/>
</dbReference>
<dbReference type="GeneID" id="19325213"/>
<dbReference type="HOGENOM" id="CLU_017006_2_0_1"/>
<dbReference type="PROSITE" id="PS51384">
    <property type="entry name" value="FAD_FR"/>
    <property type="match status" value="1"/>
</dbReference>
<dbReference type="InterPro" id="IPR012349">
    <property type="entry name" value="Split_barrel_FMN-bd"/>
</dbReference>
<reference evidence="4" key="1">
    <citation type="journal article" date="2013" name="Genome Announc.">
        <title>Draft genome sequence of the ascomycete Phaeoacremonium aleophilum strain UCR-PA7, a causal agent of the esca disease complex in grapevines.</title>
        <authorList>
            <person name="Blanco-Ulate B."/>
            <person name="Rolshausen P."/>
            <person name="Cantu D."/>
        </authorList>
    </citation>
    <scope>NUCLEOTIDE SEQUENCE [LARGE SCALE GENOMIC DNA]</scope>
    <source>
        <strain evidence="4">UCR-PA7</strain>
    </source>
</reference>
<keyword evidence="4" id="KW-1185">Reference proteome</keyword>